<accession>A0A1Y2C782</accession>
<organism evidence="1 2">
    <name type="scientific">Rhizoclosmatium globosum</name>
    <dbReference type="NCBI Taxonomy" id="329046"/>
    <lineage>
        <taxon>Eukaryota</taxon>
        <taxon>Fungi</taxon>
        <taxon>Fungi incertae sedis</taxon>
        <taxon>Chytridiomycota</taxon>
        <taxon>Chytridiomycota incertae sedis</taxon>
        <taxon>Chytridiomycetes</taxon>
        <taxon>Chytridiales</taxon>
        <taxon>Chytriomycetaceae</taxon>
        <taxon>Rhizoclosmatium</taxon>
    </lineage>
</organism>
<name>A0A1Y2C782_9FUNG</name>
<evidence type="ECO:0000313" key="1">
    <source>
        <dbReference type="EMBL" id="ORY42891.1"/>
    </source>
</evidence>
<evidence type="ECO:0000313" key="2">
    <source>
        <dbReference type="Proteomes" id="UP000193642"/>
    </source>
</evidence>
<dbReference type="AlphaFoldDB" id="A0A1Y2C782"/>
<comment type="caution">
    <text evidence="1">The sequence shown here is derived from an EMBL/GenBank/DDBJ whole genome shotgun (WGS) entry which is preliminary data.</text>
</comment>
<protein>
    <submittedName>
        <fullName evidence="1">Uncharacterized protein</fullName>
    </submittedName>
</protein>
<keyword evidence="2" id="KW-1185">Reference proteome</keyword>
<dbReference type="Proteomes" id="UP000193642">
    <property type="component" value="Unassembled WGS sequence"/>
</dbReference>
<proteinExistence type="predicted"/>
<reference evidence="1 2" key="1">
    <citation type="submission" date="2016-07" db="EMBL/GenBank/DDBJ databases">
        <title>Pervasive Adenine N6-methylation of Active Genes in Fungi.</title>
        <authorList>
            <consortium name="DOE Joint Genome Institute"/>
            <person name="Mondo S.J."/>
            <person name="Dannebaum R.O."/>
            <person name="Kuo R.C."/>
            <person name="Labutti K."/>
            <person name="Haridas S."/>
            <person name="Kuo A."/>
            <person name="Salamov A."/>
            <person name="Ahrendt S.R."/>
            <person name="Lipzen A."/>
            <person name="Sullivan W."/>
            <person name="Andreopoulos W.B."/>
            <person name="Clum A."/>
            <person name="Lindquist E."/>
            <person name="Daum C."/>
            <person name="Ramamoorthy G.K."/>
            <person name="Gryganskyi A."/>
            <person name="Culley D."/>
            <person name="Magnuson J.K."/>
            <person name="James T.Y."/>
            <person name="O'Malley M.A."/>
            <person name="Stajich J.E."/>
            <person name="Spatafora J.W."/>
            <person name="Visel A."/>
            <person name="Grigoriev I.V."/>
        </authorList>
    </citation>
    <scope>NUCLEOTIDE SEQUENCE [LARGE SCALE GENOMIC DNA]</scope>
    <source>
        <strain evidence="1 2">JEL800</strain>
    </source>
</reference>
<sequence>MVRSEFGEQTHFKLNDGRIIAGACVNAETSGDQRALEDFIQVDLFRLSSKCFVQNQLFNTNSDEPWFASTPHRQFLDLQTTQCISPKEEGEY</sequence>
<dbReference type="EMBL" id="MCGO01000027">
    <property type="protein sequence ID" value="ORY42891.1"/>
    <property type="molecule type" value="Genomic_DNA"/>
</dbReference>
<gene>
    <name evidence="1" type="ORF">BCR33DRAFT_718112</name>
</gene>